<gene>
    <name evidence="1" type="ORF">CRG98_038783</name>
</gene>
<dbReference type="Proteomes" id="UP000233551">
    <property type="component" value="Unassembled WGS sequence"/>
</dbReference>
<keyword evidence="2" id="KW-1185">Reference proteome</keyword>
<dbReference type="PANTHER" id="PTHR33070:SF120">
    <property type="entry name" value="EXPRESSED PROTEIN"/>
    <property type="match status" value="1"/>
</dbReference>
<comment type="caution">
    <text evidence="1">The sequence shown here is derived from an EMBL/GenBank/DDBJ whole genome shotgun (WGS) entry which is preliminary data.</text>
</comment>
<dbReference type="AlphaFoldDB" id="A0A2I0I9W9"/>
<sequence length="125" mass="14366">MASQGHRMFVGLSMKSSLFQTKESVQELESSLQRIGVDSRSMKEIESYLTLRKKMKKLISNCFEGLMKMKKQNILDQDSQDEATLNILRDVERMSISVFETLPSSSFEAKGEIQWLVSCFKITFP</sequence>
<dbReference type="EMBL" id="PGOL01003489">
    <property type="protein sequence ID" value="PKI40772.1"/>
    <property type="molecule type" value="Genomic_DNA"/>
</dbReference>
<organism evidence="1 2">
    <name type="scientific">Punica granatum</name>
    <name type="common">Pomegranate</name>
    <dbReference type="NCBI Taxonomy" id="22663"/>
    <lineage>
        <taxon>Eukaryota</taxon>
        <taxon>Viridiplantae</taxon>
        <taxon>Streptophyta</taxon>
        <taxon>Embryophyta</taxon>
        <taxon>Tracheophyta</taxon>
        <taxon>Spermatophyta</taxon>
        <taxon>Magnoliopsida</taxon>
        <taxon>eudicotyledons</taxon>
        <taxon>Gunneridae</taxon>
        <taxon>Pentapetalae</taxon>
        <taxon>rosids</taxon>
        <taxon>malvids</taxon>
        <taxon>Myrtales</taxon>
        <taxon>Lythraceae</taxon>
        <taxon>Punica</taxon>
    </lineage>
</organism>
<dbReference type="GO" id="GO:0048367">
    <property type="term" value="P:shoot system development"/>
    <property type="evidence" value="ECO:0007669"/>
    <property type="project" value="InterPro"/>
</dbReference>
<proteinExistence type="predicted"/>
<protein>
    <submittedName>
        <fullName evidence="1">Uncharacterized protein</fullName>
    </submittedName>
</protein>
<dbReference type="InterPro" id="IPR004320">
    <property type="entry name" value="BPS1_pln"/>
</dbReference>
<evidence type="ECO:0000313" key="1">
    <source>
        <dbReference type="EMBL" id="PKI40772.1"/>
    </source>
</evidence>
<reference evidence="1 2" key="1">
    <citation type="submission" date="2017-11" db="EMBL/GenBank/DDBJ databases">
        <title>De-novo sequencing of pomegranate (Punica granatum L.) genome.</title>
        <authorList>
            <person name="Akparov Z."/>
            <person name="Amiraslanov A."/>
            <person name="Hajiyeva S."/>
            <person name="Abbasov M."/>
            <person name="Kaur K."/>
            <person name="Hamwieh A."/>
            <person name="Solovyev V."/>
            <person name="Salamov A."/>
            <person name="Braich B."/>
            <person name="Kosarev P."/>
            <person name="Mahmoud A."/>
            <person name="Hajiyev E."/>
            <person name="Babayeva S."/>
            <person name="Izzatullayeva V."/>
            <person name="Mammadov A."/>
            <person name="Mammadov A."/>
            <person name="Sharifova S."/>
            <person name="Ojaghi J."/>
            <person name="Eynullazada K."/>
            <person name="Bayramov B."/>
            <person name="Abdulazimova A."/>
            <person name="Shahmuradov I."/>
        </authorList>
    </citation>
    <scope>NUCLEOTIDE SEQUENCE [LARGE SCALE GENOMIC DNA]</scope>
    <source>
        <strain evidence="2">cv. AG2017</strain>
        <tissue evidence="1">Leaf</tissue>
    </source>
</reference>
<evidence type="ECO:0000313" key="2">
    <source>
        <dbReference type="Proteomes" id="UP000233551"/>
    </source>
</evidence>
<dbReference type="PANTHER" id="PTHR33070">
    <property type="entry name" value="OS06G0725500 PROTEIN"/>
    <property type="match status" value="1"/>
</dbReference>
<dbReference type="GO" id="GO:0048364">
    <property type="term" value="P:root development"/>
    <property type="evidence" value="ECO:0007669"/>
    <property type="project" value="InterPro"/>
</dbReference>
<accession>A0A2I0I9W9</accession>
<name>A0A2I0I9W9_PUNGR</name>
<dbReference type="Pfam" id="PF03087">
    <property type="entry name" value="BPS1"/>
    <property type="match status" value="1"/>
</dbReference>